<feature type="compositionally biased region" description="Polar residues" evidence="1">
    <location>
        <begin position="10"/>
        <end position="19"/>
    </location>
</feature>
<proteinExistence type="predicted"/>
<comment type="caution">
    <text evidence="2">The sequence shown here is derived from an EMBL/GenBank/DDBJ whole genome shotgun (WGS) entry which is preliminary data.</text>
</comment>
<organism evidence="2 3">
    <name type="scientific">Henosepilachna vigintioctopunctata</name>
    <dbReference type="NCBI Taxonomy" id="420089"/>
    <lineage>
        <taxon>Eukaryota</taxon>
        <taxon>Metazoa</taxon>
        <taxon>Ecdysozoa</taxon>
        <taxon>Arthropoda</taxon>
        <taxon>Hexapoda</taxon>
        <taxon>Insecta</taxon>
        <taxon>Pterygota</taxon>
        <taxon>Neoptera</taxon>
        <taxon>Endopterygota</taxon>
        <taxon>Coleoptera</taxon>
        <taxon>Polyphaga</taxon>
        <taxon>Cucujiformia</taxon>
        <taxon>Coccinelloidea</taxon>
        <taxon>Coccinellidae</taxon>
        <taxon>Epilachninae</taxon>
        <taxon>Epilachnini</taxon>
        <taxon>Henosepilachna</taxon>
    </lineage>
</organism>
<accession>A0AAW1UHE0</accession>
<evidence type="ECO:0000313" key="3">
    <source>
        <dbReference type="Proteomes" id="UP001431783"/>
    </source>
</evidence>
<name>A0AAW1UHE0_9CUCU</name>
<dbReference type="PANTHER" id="PTHR10773">
    <property type="entry name" value="DNA-DIRECTED RNA POLYMERASES I, II, AND III SUBUNIT RPABC2"/>
    <property type="match status" value="1"/>
</dbReference>
<feature type="region of interest" description="Disordered" evidence="1">
    <location>
        <begin position="1"/>
        <end position="20"/>
    </location>
</feature>
<gene>
    <name evidence="2" type="ORF">WA026_023739</name>
</gene>
<evidence type="ECO:0000313" key="2">
    <source>
        <dbReference type="EMBL" id="KAK9878759.1"/>
    </source>
</evidence>
<dbReference type="Proteomes" id="UP001431783">
    <property type="component" value="Unassembled WGS sequence"/>
</dbReference>
<dbReference type="PANTHER" id="PTHR10773:SF19">
    <property type="match status" value="1"/>
</dbReference>
<dbReference type="EMBL" id="JARQZJ010000058">
    <property type="protein sequence ID" value="KAK9878759.1"/>
    <property type="molecule type" value="Genomic_DNA"/>
</dbReference>
<keyword evidence="3" id="KW-1185">Reference proteome</keyword>
<dbReference type="AlphaFoldDB" id="A0AAW1UHE0"/>
<sequence>MRNIKMLDFSESNANPSNMNEEDENILTYTTLEVLIPSNFEEVIEVQNDSVVHETEQFNDAEILNTIVIPEDQQEEKGEQQQDEEEDLVLTKRGTKRVRKKISTTQKEKVQNRIKTLKVNHPTRDPCRDKCRYKCSTRFSEEWRNQCKSEFWDNNFTGRRDFIMLCVPKLPVKRRRGESESRNNSFRYFFNDKEGERSRVCKWFFPTTLVFSKENNSVIYDTLTYVDKNIMTGMSGI</sequence>
<protein>
    <submittedName>
        <fullName evidence="2">Uncharacterized protein</fullName>
    </submittedName>
</protein>
<evidence type="ECO:0000256" key="1">
    <source>
        <dbReference type="SAM" id="MobiDB-lite"/>
    </source>
</evidence>
<reference evidence="2 3" key="1">
    <citation type="submission" date="2023-03" db="EMBL/GenBank/DDBJ databases">
        <title>Genome insight into feeding habits of ladybird beetles.</title>
        <authorList>
            <person name="Li H.-S."/>
            <person name="Huang Y.-H."/>
            <person name="Pang H."/>
        </authorList>
    </citation>
    <scope>NUCLEOTIDE SEQUENCE [LARGE SCALE GENOMIC DNA]</scope>
    <source>
        <strain evidence="2">SYSU_2023b</strain>
        <tissue evidence="2">Whole body</tissue>
    </source>
</reference>